<keyword evidence="2 4" id="KW-1015">Disulfide bond</keyword>
<feature type="domain" description="VWFD" evidence="8">
    <location>
        <begin position="894"/>
        <end position="1077"/>
    </location>
</feature>
<evidence type="ECO:0000256" key="1">
    <source>
        <dbReference type="ARBA" id="ARBA00022737"/>
    </source>
</evidence>
<dbReference type="SMART" id="SM00041">
    <property type="entry name" value="CT"/>
    <property type="match status" value="1"/>
</dbReference>
<protein>
    <recommendedName>
        <fullName evidence="11">Mucin 2, oligomeric mucus/gel-forming</fullName>
    </recommendedName>
</protein>
<feature type="domain" description="VWFC" evidence="7">
    <location>
        <begin position="1331"/>
        <end position="1399"/>
    </location>
</feature>
<dbReference type="InterPro" id="IPR050780">
    <property type="entry name" value="Mucin_vWF_Thrombospondin_sf"/>
</dbReference>
<feature type="compositionally biased region" description="Low complexity" evidence="5">
    <location>
        <begin position="492"/>
        <end position="525"/>
    </location>
</feature>
<dbReference type="PROSITE" id="PS51233">
    <property type="entry name" value="VWFD"/>
    <property type="match status" value="1"/>
</dbReference>
<accession>A0A673CE39</accession>
<dbReference type="Proteomes" id="UP000472271">
    <property type="component" value="Chromosome 6"/>
</dbReference>
<dbReference type="PANTHER" id="PTHR11339">
    <property type="entry name" value="EXTRACELLULAR MATRIX GLYCOPROTEIN RELATED"/>
    <property type="match status" value="1"/>
</dbReference>
<reference evidence="9" key="3">
    <citation type="submission" date="2025-09" db="UniProtKB">
        <authorList>
            <consortium name="Ensembl"/>
        </authorList>
    </citation>
    <scope>IDENTIFICATION</scope>
</reference>
<evidence type="ECO:0000313" key="9">
    <source>
        <dbReference type="Ensembl" id="ENSSORP00005052355.1"/>
    </source>
</evidence>
<dbReference type="InterPro" id="IPR001846">
    <property type="entry name" value="VWF_type-D"/>
</dbReference>
<feature type="compositionally biased region" description="Low complexity" evidence="5">
    <location>
        <begin position="618"/>
        <end position="632"/>
    </location>
</feature>
<evidence type="ECO:0000256" key="4">
    <source>
        <dbReference type="PROSITE-ProRule" id="PRU00039"/>
    </source>
</evidence>
<feature type="compositionally biased region" description="Low complexity" evidence="5">
    <location>
        <begin position="343"/>
        <end position="483"/>
    </location>
</feature>
<organism evidence="9 10">
    <name type="scientific">Sphaeramia orbicularis</name>
    <name type="common">orbiculate cardinalfish</name>
    <dbReference type="NCBI Taxonomy" id="375764"/>
    <lineage>
        <taxon>Eukaryota</taxon>
        <taxon>Metazoa</taxon>
        <taxon>Chordata</taxon>
        <taxon>Craniata</taxon>
        <taxon>Vertebrata</taxon>
        <taxon>Euteleostomi</taxon>
        <taxon>Actinopterygii</taxon>
        <taxon>Neopterygii</taxon>
        <taxon>Teleostei</taxon>
        <taxon>Neoteleostei</taxon>
        <taxon>Acanthomorphata</taxon>
        <taxon>Gobiaria</taxon>
        <taxon>Kurtiformes</taxon>
        <taxon>Apogonoidei</taxon>
        <taxon>Apogonidae</taxon>
        <taxon>Apogoninae</taxon>
        <taxon>Sphaeramia</taxon>
    </lineage>
</organism>
<dbReference type="CDD" id="cd19941">
    <property type="entry name" value="TIL"/>
    <property type="match status" value="1"/>
</dbReference>
<dbReference type="Pfam" id="PF00094">
    <property type="entry name" value="VWD"/>
    <property type="match status" value="1"/>
</dbReference>
<dbReference type="PANTHER" id="PTHR11339:SF402">
    <property type="entry name" value="VWFD DOMAIN-CONTAINING PROTEIN"/>
    <property type="match status" value="1"/>
</dbReference>
<feature type="disulfide bond" evidence="4">
    <location>
        <begin position="1493"/>
        <end position="1542"/>
    </location>
</feature>
<dbReference type="InterPro" id="IPR036084">
    <property type="entry name" value="Ser_inhib-like_sf"/>
</dbReference>
<dbReference type="PROSITE" id="PS50184">
    <property type="entry name" value="VWFC_2"/>
    <property type="match status" value="2"/>
</dbReference>
<name>A0A673CE39_9TELE</name>
<comment type="caution">
    <text evidence="4">Lacks conserved residue(s) required for the propagation of feature annotation.</text>
</comment>
<dbReference type="Gene3D" id="2.10.25.10">
    <property type="entry name" value="Laminin"/>
    <property type="match status" value="1"/>
</dbReference>
<keyword evidence="1" id="KW-0677">Repeat</keyword>
<reference evidence="9" key="1">
    <citation type="submission" date="2019-06" db="EMBL/GenBank/DDBJ databases">
        <authorList>
            <consortium name="Wellcome Sanger Institute Data Sharing"/>
        </authorList>
    </citation>
    <scope>NUCLEOTIDE SEQUENCE [LARGE SCALE GENOMIC DNA]</scope>
</reference>
<feature type="disulfide bond" evidence="4">
    <location>
        <begin position="1504"/>
        <end position="1558"/>
    </location>
</feature>
<evidence type="ECO:0008006" key="11">
    <source>
        <dbReference type="Google" id="ProtNLM"/>
    </source>
</evidence>
<dbReference type="InterPro" id="IPR006207">
    <property type="entry name" value="Cys_knot_C"/>
</dbReference>
<feature type="compositionally biased region" description="Low complexity" evidence="5">
    <location>
        <begin position="727"/>
        <end position="784"/>
    </location>
</feature>
<feature type="region of interest" description="Disordered" evidence="5">
    <location>
        <begin position="343"/>
        <end position="784"/>
    </location>
</feature>
<feature type="domain" description="VWFC" evidence="7">
    <location>
        <begin position="1224"/>
        <end position="1293"/>
    </location>
</feature>
<evidence type="ECO:0000259" key="6">
    <source>
        <dbReference type="PROSITE" id="PS01225"/>
    </source>
</evidence>
<dbReference type="PROSITE" id="PS01208">
    <property type="entry name" value="VWFC_1"/>
    <property type="match status" value="2"/>
</dbReference>
<dbReference type="Ensembl" id="ENSSORT00005053601.1">
    <property type="protein sequence ID" value="ENSSORP00005052355.1"/>
    <property type="gene ID" value="ENSSORG00005023601.1"/>
</dbReference>
<dbReference type="SMART" id="SM00216">
    <property type="entry name" value="VWD"/>
    <property type="match status" value="1"/>
</dbReference>
<dbReference type="PROSITE" id="PS01185">
    <property type="entry name" value="CTCK_1"/>
    <property type="match status" value="1"/>
</dbReference>
<keyword evidence="10" id="KW-1185">Reference proteome</keyword>
<dbReference type="PROSITE" id="PS01225">
    <property type="entry name" value="CTCK_2"/>
    <property type="match status" value="1"/>
</dbReference>
<feature type="compositionally biased region" description="Low complexity" evidence="5">
    <location>
        <begin position="640"/>
        <end position="720"/>
    </location>
</feature>
<evidence type="ECO:0000256" key="2">
    <source>
        <dbReference type="ARBA" id="ARBA00023157"/>
    </source>
</evidence>
<evidence type="ECO:0000259" key="8">
    <source>
        <dbReference type="PROSITE" id="PS51233"/>
    </source>
</evidence>
<feature type="compositionally biased region" description="Low complexity" evidence="5">
    <location>
        <begin position="533"/>
        <end position="609"/>
    </location>
</feature>
<sequence length="1581" mass="174119">KCAVRCRAELLKVQPQPHNQQPYLLNLLLQLQSQQQPQQLNLLLQLQSQQQPQQLNLLPRLQSQQPQQLNLLPQLQNQQLQLQSHQLQLQSQPQPLNQLPHQLHLLQLQSQQLQLQSQPRPLNQLPHQLHLLQLQSQQQPQQLNVLPRLQSHQLQLQSHQLQLQSHQLQLQSQPQPLNQLPHQLHLLQLQSQQLQLQSQPQPLNQLPHQLHLLQLQSQQLQLQSQQQPQQLNLLLRLQSQQLQLQSQQQPQLLNILPRLQSQQLQLQSQPRPLNQLPHQLHLLQLQSQQLQLQSQQQPQQLNVLPRLQSHQLQLQSHQLQLQSQPQPLNQLPHQLNLLQLQSQQLQTPEPTTTTQSTPTPTAPTTTPEPTTTTPEPTTTPTTELTTTTPEPTTTTPEPTTTPTTEHTTTTPEPTTTTPEPTTTTQSTPTPTAPTTTPEPTTTTPEPTTTPTTERTTTTPEPSTTTPEPTTTTQSTPTPTAPTTTPEPPTTTPEPTTTTQSTPTPTAPTTTPEPTTTPTTERTSTTPEPPTTTPEPSTTTPEPTTTTQSTPTPTEPTTTPEPTTTTPEPTTTTQSTPTPTAPTTTPEPTSTTPEPTTTTQSTPTPTAPTTTPEPPTTTPEPTTTPTTERTTTTPEPPTTTPEPSTTTPEPTTTTQSTPTPTTPTTTPEPTTTTQSTPTPTAPTTTPEPTTTTPEPTTTPTTERTTTTPEPPTTTLEPSTTTPEPPTTTPETSTTTPEPTTTTQSTPTPTAPTTTTRPTSTFSTTLQTPETGPTRPTQPITTPSTSPQCVCKIDGKEYEEGEVIHKEHVGSALCFIMRCEDNCVISNKTELCCPVDAQYETFHLCNCTMARCTDNNTIEIFPYECPPIEPITCANGRPSVLAYDGYGCCQHRVCDCVCEGWGDPHYVTFDGLYYSYQGRCTYVLMEETIRKHDLKIYIDNVYCDPTEAVSCPRSIIVSYQSQAITLKNHNLLDGAELEAFIDEQSLDLPYWKHGMKVVTTGLNLILEIPRLEVVVKFGISGFIVTLPYKNFGSNTQGHCGTCNNNQADDCKLPGGQVVGSCAEMADFWVVEDIHQPMCKTPSVVPTSKPEPPPTQSPCRNDSLCDMLHHSPFTACHPFVSPNNFYQGCVFDSCHLTNQAVECTSLQTYAAACAQAGICLHWRNTSLCASSCPSDKVYKPCGPAEQPTCEDNANEPTMNVTTEGCFCPDGMKLFNKESGICVSKCGCLDPEGIPREFKERFEYKCQDCICDESTKTVICKPKACPAPPAVNCTGPGFVLVNQTNDSDRCCSAFVCRCDRTTCPFDDTNCAIGYKPVVYIPEGGCCPQRKCEAKSVCLHKNIEYEPGSKFPSGDCQNCTCTHEPDPKSKHLKIRCDVLPCEENCDTGYEYIYRNNGECCGKCEQTHCIFNLNGTKHVMKGGETWSPADNRCEHFVCLKTGGIFTAVNSHIVCPPFQQSNCAPGTIQTTSNGCCKTCVEKDKACKLKSVKTRISHGGCQSEEEVEVPYCEGSCNTFTKYSAEAANIEHSCSCCKETRFSRRIVNLKCLNGEDVEREYVHVEECGCGNTECTAAGQTPRKKRSFRLV</sequence>
<dbReference type="SMART" id="SM00214">
    <property type="entry name" value="VWC"/>
    <property type="match status" value="2"/>
</dbReference>
<dbReference type="SMART" id="SM00832">
    <property type="entry name" value="C8"/>
    <property type="match status" value="1"/>
</dbReference>
<evidence type="ECO:0000313" key="10">
    <source>
        <dbReference type="Proteomes" id="UP000472271"/>
    </source>
</evidence>
<proteinExistence type="predicted"/>
<evidence type="ECO:0000256" key="5">
    <source>
        <dbReference type="SAM" id="MobiDB-lite"/>
    </source>
</evidence>
<evidence type="ECO:0000259" key="7">
    <source>
        <dbReference type="PROSITE" id="PS50184"/>
    </source>
</evidence>
<dbReference type="InterPro" id="IPR014853">
    <property type="entry name" value="VWF/SSPO/ZAN-like_Cys-rich_dom"/>
</dbReference>
<keyword evidence="3" id="KW-0325">Glycoprotein</keyword>
<evidence type="ECO:0000256" key="3">
    <source>
        <dbReference type="ARBA" id="ARBA00023180"/>
    </source>
</evidence>
<dbReference type="Pfam" id="PF08742">
    <property type="entry name" value="C8"/>
    <property type="match status" value="1"/>
</dbReference>
<dbReference type="InterPro" id="IPR001007">
    <property type="entry name" value="VWF_dom"/>
</dbReference>
<dbReference type="SUPFAM" id="SSF57567">
    <property type="entry name" value="Serine protease inhibitors"/>
    <property type="match status" value="1"/>
</dbReference>
<feature type="domain" description="CTCK" evidence="6">
    <location>
        <begin position="1472"/>
        <end position="1566"/>
    </location>
</feature>
<reference evidence="9" key="2">
    <citation type="submission" date="2025-08" db="UniProtKB">
        <authorList>
            <consortium name="Ensembl"/>
        </authorList>
    </citation>
    <scope>IDENTIFICATION</scope>
</reference>
<feature type="disulfide bond" evidence="4">
    <location>
        <begin position="1508"/>
        <end position="1560"/>
    </location>
</feature>